<dbReference type="FunFam" id="3.30.70.1170:FF:000002">
    <property type="entry name" value="Ribosomal RNA small subunit methyltransferase B"/>
    <property type="match status" value="1"/>
</dbReference>
<dbReference type="Proteomes" id="UP000515977">
    <property type="component" value="Chromosome"/>
</dbReference>
<keyword evidence="10 14" id="KW-0694">RNA-binding</keyword>
<dbReference type="InterPro" id="IPR001678">
    <property type="entry name" value="MeTrfase_RsmB-F_NOP2_dom"/>
</dbReference>
<sequence length="427" mass="45271">MSDGAAARAAAARVLDDVLHRGRSLKAALGAALPQLDDLRDRALVEAVVLAALRQRVRYNAALDAWMARPLGQRDGLLRALLLAGFAQLELGLPAHAALAATVDAARALGRAHQAGMVNALLRRATREPLPEGAADAAWPDWLARQVRADWPRQAEAIFAASMAVPPMWLRANRRAQSRDAYLALLQEAGIDAATDDALPDALRLHAPLPVQQLPGFDAGAVSVQDGAAQAVADALAPAAGSRVLDACAAPGGKAAHLAERDPSLRVLALDADARRARRMQDTFARLRLDIAARTGDATRPQGWWDGTPFDAILIDAPCSATGIVRRQPDVLLHRRESDIAALRDTQANLLDALWPLLAPGGALLYATCSILRAENAAQVDAFLARTPAAALEPLDARFGHDTGSGRQHLPGEGGMDGFFCARLRKA</sequence>
<gene>
    <name evidence="16" type="primary">rsmB</name>
    <name evidence="16" type="ORF">H9L17_07870</name>
</gene>
<dbReference type="Gene3D" id="3.40.50.150">
    <property type="entry name" value="Vaccinia Virus protein VP39"/>
    <property type="match status" value="1"/>
</dbReference>
<comment type="similarity">
    <text evidence="3 14">Belongs to the class I-like SAM-binding methyltransferase superfamily. RsmB/NOP family.</text>
</comment>
<dbReference type="PANTHER" id="PTHR22807">
    <property type="entry name" value="NOP2 YEAST -RELATED NOL1/NOP2/FMU SUN DOMAIN-CONTAINING"/>
    <property type="match status" value="1"/>
</dbReference>
<evidence type="ECO:0000256" key="2">
    <source>
        <dbReference type="ARBA" id="ARBA00004496"/>
    </source>
</evidence>
<dbReference type="GO" id="GO:0003723">
    <property type="term" value="F:RNA binding"/>
    <property type="evidence" value="ECO:0007669"/>
    <property type="project" value="UniProtKB-UniRule"/>
</dbReference>
<feature type="active site" description="Nucleophile" evidence="14">
    <location>
        <position position="369"/>
    </location>
</feature>
<dbReference type="RefSeq" id="WP_187571768.1">
    <property type="nucleotide sequence ID" value="NZ_CP060711.1"/>
</dbReference>
<comment type="catalytic activity">
    <reaction evidence="13">
        <text>cytidine(967) in 16S rRNA + S-adenosyl-L-methionine = 5-methylcytidine(967) in 16S rRNA + S-adenosyl-L-homocysteine + H(+)</text>
        <dbReference type="Rhea" id="RHEA:42748"/>
        <dbReference type="Rhea" id="RHEA-COMP:10219"/>
        <dbReference type="Rhea" id="RHEA-COMP:10220"/>
        <dbReference type="ChEBI" id="CHEBI:15378"/>
        <dbReference type="ChEBI" id="CHEBI:57856"/>
        <dbReference type="ChEBI" id="CHEBI:59789"/>
        <dbReference type="ChEBI" id="CHEBI:74483"/>
        <dbReference type="ChEBI" id="CHEBI:82748"/>
        <dbReference type="EC" id="2.1.1.176"/>
    </reaction>
</comment>
<dbReference type="Pfam" id="PF22458">
    <property type="entry name" value="RsmF-B_ferredox"/>
    <property type="match status" value="1"/>
</dbReference>
<feature type="binding site" evidence="14">
    <location>
        <position position="316"/>
    </location>
    <ligand>
        <name>S-adenosyl-L-methionine</name>
        <dbReference type="ChEBI" id="CHEBI:59789"/>
    </ligand>
</feature>
<feature type="binding site" evidence="14">
    <location>
        <position position="297"/>
    </location>
    <ligand>
        <name>S-adenosyl-L-methionine</name>
        <dbReference type="ChEBI" id="CHEBI:59789"/>
    </ligand>
</feature>
<dbReference type="PANTHER" id="PTHR22807:SF61">
    <property type="entry name" value="NOL1_NOP2_SUN FAMILY PROTEIN _ ANTITERMINATION NUSB DOMAIN-CONTAINING PROTEIN"/>
    <property type="match status" value="1"/>
</dbReference>
<keyword evidence="17" id="KW-1185">Reference proteome</keyword>
<dbReference type="CDD" id="cd02440">
    <property type="entry name" value="AdoMet_MTases"/>
    <property type="match status" value="1"/>
</dbReference>
<dbReference type="InterPro" id="IPR018314">
    <property type="entry name" value="RsmB/NOL1/NOP2-like_CS"/>
</dbReference>
<dbReference type="NCBIfam" id="NF008149">
    <property type="entry name" value="PRK10901.1"/>
    <property type="match status" value="1"/>
</dbReference>
<evidence type="ECO:0000256" key="11">
    <source>
        <dbReference type="ARBA" id="ARBA00030399"/>
    </source>
</evidence>
<dbReference type="Pfam" id="PF01029">
    <property type="entry name" value="NusB"/>
    <property type="match status" value="1"/>
</dbReference>
<feature type="binding site" evidence="14">
    <location>
        <begin position="248"/>
        <end position="254"/>
    </location>
    <ligand>
        <name>S-adenosyl-L-methionine</name>
        <dbReference type="ChEBI" id="CHEBI:59789"/>
    </ligand>
</feature>
<keyword evidence="9 14" id="KW-0949">S-adenosyl-L-methionine</keyword>
<evidence type="ECO:0000256" key="7">
    <source>
        <dbReference type="ARBA" id="ARBA00022603"/>
    </source>
</evidence>
<dbReference type="KEGG" id="tbv:H9L17_07870"/>
<dbReference type="SUPFAM" id="SSF53335">
    <property type="entry name" value="S-adenosyl-L-methionine-dependent methyltransferases"/>
    <property type="match status" value="1"/>
</dbReference>
<dbReference type="Pfam" id="PF01189">
    <property type="entry name" value="Methyltr_RsmB-F"/>
    <property type="match status" value="1"/>
</dbReference>
<evidence type="ECO:0000313" key="17">
    <source>
        <dbReference type="Proteomes" id="UP000515977"/>
    </source>
</evidence>
<dbReference type="InterPro" id="IPR054728">
    <property type="entry name" value="RsmB-like_ferredoxin"/>
</dbReference>
<accession>A0A7G9QXF0</accession>
<evidence type="ECO:0000256" key="5">
    <source>
        <dbReference type="ARBA" id="ARBA00022490"/>
    </source>
</evidence>
<dbReference type="PRINTS" id="PR02008">
    <property type="entry name" value="RCMTFAMILY"/>
</dbReference>
<dbReference type="InterPro" id="IPR023267">
    <property type="entry name" value="RCMT"/>
</dbReference>
<evidence type="ECO:0000256" key="6">
    <source>
        <dbReference type="ARBA" id="ARBA00022552"/>
    </source>
</evidence>
<evidence type="ECO:0000313" key="16">
    <source>
        <dbReference type="EMBL" id="QNN48025.1"/>
    </source>
</evidence>
<name>A0A7G9QXF0_9GAMM</name>
<dbReference type="PROSITE" id="PS01153">
    <property type="entry name" value="NOL1_NOP2_SUN"/>
    <property type="match status" value="1"/>
</dbReference>
<keyword evidence="7 14" id="KW-0489">Methyltransferase</keyword>
<dbReference type="GO" id="GO:0005829">
    <property type="term" value="C:cytosol"/>
    <property type="evidence" value="ECO:0007669"/>
    <property type="project" value="TreeGrafter"/>
</dbReference>
<evidence type="ECO:0000256" key="12">
    <source>
        <dbReference type="ARBA" id="ARBA00031088"/>
    </source>
</evidence>
<dbReference type="GO" id="GO:0009383">
    <property type="term" value="F:rRNA (cytosine-C5-)-methyltransferase activity"/>
    <property type="evidence" value="ECO:0007669"/>
    <property type="project" value="TreeGrafter"/>
</dbReference>
<comment type="function">
    <text evidence="1">Specifically methylates the cytosine at position 967 (m5C967) of 16S rRNA.</text>
</comment>
<feature type="binding site" evidence="14">
    <location>
        <position position="271"/>
    </location>
    <ligand>
        <name>S-adenosyl-L-methionine</name>
        <dbReference type="ChEBI" id="CHEBI:59789"/>
    </ligand>
</feature>
<keyword evidence="5" id="KW-0963">Cytoplasm</keyword>
<dbReference type="PROSITE" id="PS51686">
    <property type="entry name" value="SAM_MT_RSMB_NOP"/>
    <property type="match status" value="1"/>
</dbReference>
<evidence type="ECO:0000256" key="13">
    <source>
        <dbReference type="ARBA" id="ARBA00047283"/>
    </source>
</evidence>
<keyword evidence="8 14" id="KW-0808">Transferase</keyword>
<dbReference type="InterPro" id="IPR029063">
    <property type="entry name" value="SAM-dependent_MTases_sf"/>
</dbReference>
<dbReference type="EC" id="2.1.1.176" evidence="4"/>
<protein>
    <recommendedName>
        <fullName evidence="4">16S rRNA (cytosine(967)-C(5))-methyltransferase</fullName>
        <ecNumber evidence="4">2.1.1.176</ecNumber>
    </recommendedName>
    <alternativeName>
        <fullName evidence="11">16S rRNA m5C967 methyltransferase</fullName>
    </alternativeName>
    <alternativeName>
        <fullName evidence="12">rRNA (cytosine-C(5)-)-methyltransferase RsmB</fullName>
    </alternativeName>
</protein>
<dbReference type="NCBIfam" id="TIGR00563">
    <property type="entry name" value="rsmB"/>
    <property type="match status" value="1"/>
</dbReference>
<dbReference type="GO" id="GO:0070475">
    <property type="term" value="P:rRNA base methylation"/>
    <property type="evidence" value="ECO:0007669"/>
    <property type="project" value="TreeGrafter"/>
</dbReference>
<evidence type="ECO:0000256" key="4">
    <source>
        <dbReference type="ARBA" id="ARBA00012140"/>
    </source>
</evidence>
<reference evidence="16 17" key="1">
    <citation type="submission" date="2020-08" db="EMBL/GenBank/DDBJ databases">
        <title>Genome sequence of Thermomonas brevis KACC 16975T.</title>
        <authorList>
            <person name="Hyun D.-W."/>
            <person name="Bae J.-W."/>
        </authorList>
    </citation>
    <scope>NUCLEOTIDE SEQUENCE [LARGE SCALE GENOMIC DNA]</scope>
    <source>
        <strain evidence="16 17">KACC 16975</strain>
    </source>
</reference>
<evidence type="ECO:0000256" key="1">
    <source>
        <dbReference type="ARBA" id="ARBA00002724"/>
    </source>
</evidence>
<comment type="subcellular location">
    <subcellularLocation>
        <location evidence="2">Cytoplasm</location>
    </subcellularLocation>
</comment>
<evidence type="ECO:0000256" key="8">
    <source>
        <dbReference type="ARBA" id="ARBA00022679"/>
    </source>
</evidence>
<evidence type="ECO:0000259" key="15">
    <source>
        <dbReference type="PROSITE" id="PS51686"/>
    </source>
</evidence>
<evidence type="ECO:0000256" key="9">
    <source>
        <dbReference type="ARBA" id="ARBA00022691"/>
    </source>
</evidence>
<dbReference type="InterPro" id="IPR035926">
    <property type="entry name" value="NusB-like_sf"/>
</dbReference>
<dbReference type="SUPFAM" id="SSF48013">
    <property type="entry name" value="NusB-like"/>
    <property type="match status" value="1"/>
</dbReference>
<dbReference type="GO" id="GO:0006355">
    <property type="term" value="P:regulation of DNA-templated transcription"/>
    <property type="evidence" value="ECO:0007669"/>
    <property type="project" value="InterPro"/>
</dbReference>
<dbReference type="FunFam" id="3.40.50.150:FF:000022">
    <property type="entry name" value="Ribosomal RNA small subunit methyltransferase B"/>
    <property type="match status" value="1"/>
</dbReference>
<dbReference type="InterPro" id="IPR006027">
    <property type="entry name" value="NusB_RsmB_TIM44"/>
</dbReference>
<proteinExistence type="inferred from homology"/>
<dbReference type="Gene3D" id="1.10.940.10">
    <property type="entry name" value="NusB-like"/>
    <property type="match status" value="1"/>
</dbReference>
<organism evidence="16 17">
    <name type="scientific">Thermomonas brevis</name>
    <dbReference type="NCBI Taxonomy" id="215691"/>
    <lineage>
        <taxon>Bacteria</taxon>
        <taxon>Pseudomonadati</taxon>
        <taxon>Pseudomonadota</taxon>
        <taxon>Gammaproteobacteria</taxon>
        <taxon>Lysobacterales</taxon>
        <taxon>Lysobacteraceae</taxon>
        <taxon>Thermomonas</taxon>
    </lineage>
</organism>
<feature type="domain" description="SAM-dependent MTase RsmB/NOP-type" evidence="15">
    <location>
        <begin position="158"/>
        <end position="427"/>
    </location>
</feature>
<evidence type="ECO:0000256" key="14">
    <source>
        <dbReference type="PROSITE-ProRule" id="PRU01023"/>
    </source>
</evidence>
<evidence type="ECO:0000256" key="10">
    <source>
        <dbReference type="ARBA" id="ARBA00022884"/>
    </source>
</evidence>
<dbReference type="AlphaFoldDB" id="A0A7G9QXF0"/>
<dbReference type="EMBL" id="CP060711">
    <property type="protein sequence ID" value="QNN48025.1"/>
    <property type="molecule type" value="Genomic_DNA"/>
</dbReference>
<evidence type="ECO:0000256" key="3">
    <source>
        <dbReference type="ARBA" id="ARBA00007494"/>
    </source>
</evidence>
<dbReference type="InterPro" id="IPR004573">
    <property type="entry name" value="rRNA_ssu_MeTfrase_B"/>
</dbReference>
<dbReference type="Gene3D" id="3.30.70.1170">
    <property type="entry name" value="Sun protein, domain 3"/>
    <property type="match status" value="1"/>
</dbReference>
<dbReference type="InterPro" id="IPR049560">
    <property type="entry name" value="MeTrfase_RsmB-F_NOP2_cat"/>
</dbReference>
<keyword evidence="6" id="KW-0698">rRNA processing</keyword>